<feature type="compositionally biased region" description="Polar residues" evidence="1">
    <location>
        <begin position="927"/>
        <end position="949"/>
    </location>
</feature>
<feature type="region of interest" description="Disordered" evidence="1">
    <location>
        <begin position="1293"/>
        <end position="1313"/>
    </location>
</feature>
<reference evidence="3 4" key="1">
    <citation type="journal article" date="2009" name="PLoS Pathog.">
        <title>Draft genome sequencing of giardia intestinalis assemblage B isolate GS: is human giardiasis caused by two different species?</title>
        <authorList>
            <person name="Franzen O."/>
            <person name="Jerlstrom-Hultqvist J."/>
            <person name="Castro E."/>
            <person name="Sherwood E."/>
            <person name="Ankarklev J."/>
            <person name="Reiner D.S."/>
            <person name="Palm D."/>
            <person name="Andersson J.O."/>
            <person name="Andersson B."/>
            <person name="Svard S.G."/>
        </authorList>
    </citation>
    <scope>NUCLEOTIDE SEQUENCE [LARGE SCALE GENOMIC DNA]</scope>
    <source>
        <strain evidence="4">ATCC 50581 / GS clone H7</strain>
    </source>
</reference>
<feature type="region of interest" description="Disordered" evidence="1">
    <location>
        <begin position="1409"/>
        <end position="1429"/>
    </location>
</feature>
<dbReference type="InterPro" id="IPR042099">
    <property type="entry name" value="ANL_N_sf"/>
</dbReference>
<dbReference type="SUPFAM" id="SSF56801">
    <property type="entry name" value="Acetyl-CoA synthetase-like"/>
    <property type="match status" value="2"/>
</dbReference>
<dbReference type="GO" id="GO:0005783">
    <property type="term" value="C:endoplasmic reticulum"/>
    <property type="evidence" value="ECO:0007669"/>
    <property type="project" value="TreeGrafter"/>
</dbReference>
<proteinExistence type="predicted"/>
<feature type="domain" description="AMP-dependent synthetase/ligase" evidence="2">
    <location>
        <begin position="59"/>
        <end position="202"/>
    </location>
</feature>
<accession>C6LXI3</accession>
<organism evidence="3 4">
    <name type="scientific">Giardia intestinalis (strain ATCC 50581 / GS clone H7)</name>
    <name type="common">Giardia lamblia</name>
    <dbReference type="NCBI Taxonomy" id="598745"/>
    <lineage>
        <taxon>Eukaryota</taxon>
        <taxon>Metamonada</taxon>
        <taxon>Diplomonadida</taxon>
        <taxon>Hexamitidae</taxon>
        <taxon>Giardiinae</taxon>
        <taxon>Giardia</taxon>
    </lineage>
</organism>
<name>C6LXI3_GIAIB</name>
<feature type="region of interest" description="Disordered" evidence="1">
    <location>
        <begin position="925"/>
        <end position="959"/>
    </location>
</feature>
<dbReference type="Proteomes" id="UP000002488">
    <property type="component" value="Unassembled WGS sequence"/>
</dbReference>
<dbReference type="OMA" id="ERIMEHG"/>
<evidence type="ECO:0000259" key="2">
    <source>
        <dbReference type="Pfam" id="PF00501"/>
    </source>
</evidence>
<sequence>MPGDATKTVVLHRNQRLRQVYLDVPSVLINSPTSRQSDEHQEINIRSTTLANFRDAALKWKDTPFLSFRSGLSCTAKNQIPIYQAVTYTEASQMVDRLAAALRYIGLSYQKKVGLLGDTSPLMLMSDLAITSLGGISVSIPSFLSYDNILYAINHSGIRVLLTQAQFVPMILGISNHCPLLRLVLTFDQVLDDIDLLPRAVKVYAQLSGNQHLLHDAEEDEENSLSENVIDRSYLENIADRSNIAVEAVLESTKEYEDEQKQVKEGSIMEVNGCFKEDDALDEEELDSQRVSVLAAHFNNVNPLNPVALKIPENKMTDELAKQIIIRAQMTDIQSRFTTPLTALKLSQIYQKKNYGQILSKDLYNLVYNLRTKECSLDNAKNCINSPLYLHHLDNLNIIQLDQLLELTRRDSYCTSDDYPLDPADVWSISYSEVSYTSKYSSIDYLFGTCNRQLWDPHQSSDNEKMDSRPAKKFSQFSLLLSGHPIKANVYSHSCFLAAIRSHFYHHFPYNTAMFSKTHSSYYCHLPYNSLFERIMEHGAIPRGYRLVFHTGQFRYLFSDMLLGKPTIFAASPRFFKKLHQYLVEFLTKVSANKKKLFEKTYNARLTKLNSIYAAIEKAHSLVYMLDTIEYFEEKFIDIHTRNVEAVMQATDDELPQNLQRSVYTLASTHKTVVDMTPNYKNKSKHSRAQSYNDVDYYKQSQVGALHFEKKHALDQLGVEIAPQLSFKNQPFTDIVEPWIISSNPRTRALHTFKIASEDIAIGDTGCDFSRLARLRKIGSKDISMSVMQIDSVNGGGQTDEEKKFDRYMQSIVNKVSAPLSATIKEFIPPEDSIKVSRSKTKLNTTSIPLLPRNILMCSDESDADSNSGISESSARPVTSVVLPSESLVERSKQNIQVMAEGSPFKMQRYGSSYEWQYYDHTKNKEQSFGTGDTESSRSETGTSHSVGVSSKHESEGITTTELSYTITSASHSKPDAEITHAGTQLTELRKKTRSSHSEAMSVIHLNDPALLKEASVHREGDAKQASLKQKKELNKLQRQQQKNMSKVVKDKTTVTKELSRLHFEDNLKVALKSSSAESPVIKRVQDLFGGSLEFIISNSVIDNVDTWEFLRTILGCHGCQLVGYSELTGGGLYNEVHDSSLTWSLGRSGVGVKCKIVDLSEGWFPDILTRLILDSVTPSLHTVSRKLYIQRYNKLQERIANAMPRFIDTQLGELCLAGRMLSLGYYVGDALYQYAKTFKPPSSQDVLPSSTMESFSTTANISMSEGGPADFPCRSSEANAVFPGQLLSRCSSENKISQKEESDRSSQPSVADFVSANSTPSWLDTDMDTGTFMNSQDKLLKQAARRKSMSIARKNAAALGLNALNLKQAATLETDPFNGTSYTIGVIAGHSASQTIMGVPFINLLSTSSPTASSKTTPARRTSSTSTNSTLVADIAAANQSFVPTMMTPATTNPFSAPLNYNQTTYSSNTSLNIKSYKSTAKDSEHIDQSLAVKPQLPLHGKPPAALSVPTLESHTSSMLPLASVHGMSNRHSLCTRSISPQASLIDPPVSYCTGGQVANDISIDTSSQQGLVMLTQPQQSIYECIIDPTDEDGYYHTGDMVEFEQLSGRIIYRGTVRDYLDRHVYPIIERFLIEEGLILPEQGERAISSLSPALVSSEELSLYSRPSKVPTDMWAKGKLIAMQMRQQLCANLHLTFKLSSSHYLNIGLIEELIMLELPYVIDVLLYTFDGASRPMAFLYIKGAALLEALEQGGIRLNAVESGEADFSVDKFTNSKTIIYATLGKMHGETKDKLMNFLKGPSKGSQLSKHVMRVSHCAFLSVIDNARILTYIRSDIRMVLRDRNLSRYFAPMYIVYATNSDMLLTESKLRTVTGKRNRESFLKKFSGDIARYKQDEGVPELILH</sequence>
<feature type="region of interest" description="Disordered" evidence="1">
    <location>
        <begin position="1021"/>
        <end position="1050"/>
    </location>
</feature>
<comment type="caution">
    <text evidence="3">The sequence shown here is derived from an EMBL/GenBank/DDBJ whole genome shotgun (WGS) entry which is preliminary data.</text>
</comment>
<protein>
    <recommendedName>
        <fullName evidence="2">AMP-dependent synthetase/ligase domain-containing protein</fullName>
    </recommendedName>
</protein>
<dbReference type="EMBL" id="ACGJ01002892">
    <property type="protein sequence ID" value="EES99282.1"/>
    <property type="molecule type" value="Genomic_DNA"/>
</dbReference>
<gene>
    <name evidence="3" type="ORF">GL50581_3497</name>
</gene>
<dbReference type="VEuPathDB" id="GiardiaDB:GL50581_3497"/>
<evidence type="ECO:0000313" key="4">
    <source>
        <dbReference type="Proteomes" id="UP000002488"/>
    </source>
</evidence>
<dbReference type="GO" id="GO:0016020">
    <property type="term" value="C:membrane"/>
    <property type="evidence" value="ECO:0007669"/>
    <property type="project" value="TreeGrafter"/>
</dbReference>
<dbReference type="Gene3D" id="3.40.50.12780">
    <property type="entry name" value="N-terminal domain of ligase-like"/>
    <property type="match status" value="1"/>
</dbReference>
<dbReference type="InterPro" id="IPR000873">
    <property type="entry name" value="AMP-dep_synth/lig_dom"/>
</dbReference>
<evidence type="ECO:0000256" key="1">
    <source>
        <dbReference type="SAM" id="MobiDB-lite"/>
    </source>
</evidence>
<dbReference type="GO" id="GO:0004467">
    <property type="term" value="F:long-chain fatty acid-CoA ligase activity"/>
    <property type="evidence" value="ECO:0007669"/>
    <property type="project" value="TreeGrafter"/>
</dbReference>
<dbReference type="PANTHER" id="PTHR43272:SF11">
    <property type="entry name" value="AMP-DEPENDENT SYNTHETASE_LIGASE DOMAIN-CONTAINING PROTEIN"/>
    <property type="match status" value="1"/>
</dbReference>
<dbReference type="OrthoDB" id="10253115at2759"/>
<dbReference type="PANTHER" id="PTHR43272">
    <property type="entry name" value="LONG-CHAIN-FATTY-ACID--COA LIGASE"/>
    <property type="match status" value="1"/>
</dbReference>
<dbReference type="Pfam" id="PF00501">
    <property type="entry name" value="AMP-binding"/>
    <property type="match status" value="1"/>
</dbReference>
<evidence type="ECO:0000313" key="3">
    <source>
        <dbReference type="EMBL" id="EES99282.1"/>
    </source>
</evidence>